<dbReference type="EMBL" id="JAMLJM010000002">
    <property type="protein sequence ID" value="MCL9808693.1"/>
    <property type="molecule type" value="Genomic_DNA"/>
</dbReference>
<dbReference type="Gene3D" id="1.10.390.10">
    <property type="entry name" value="Neutral Protease Domain 2"/>
    <property type="match status" value="1"/>
</dbReference>
<evidence type="ECO:0000256" key="1">
    <source>
        <dbReference type="SAM" id="SignalP"/>
    </source>
</evidence>
<proteinExistence type="predicted"/>
<keyword evidence="2" id="KW-0031">Aminopeptidase</keyword>
<dbReference type="GO" id="GO:0004177">
    <property type="term" value="F:aminopeptidase activity"/>
    <property type="evidence" value="ECO:0007669"/>
    <property type="project" value="UniProtKB-KW"/>
</dbReference>
<keyword evidence="1" id="KW-0732">Signal</keyword>
<reference evidence="2 3" key="1">
    <citation type="submission" date="2022-05" db="EMBL/GenBank/DDBJ databases">
        <title>Flavobacterium sp., isolated from activated sludge.</title>
        <authorList>
            <person name="Ran Q."/>
        </authorList>
    </citation>
    <scope>NUCLEOTIDE SEQUENCE [LARGE SCALE GENOMIC DNA]</scope>
    <source>
        <strain evidence="2 3">HXWNR70</strain>
    </source>
</reference>
<evidence type="ECO:0000313" key="3">
    <source>
        <dbReference type="Proteomes" id="UP001317191"/>
    </source>
</evidence>
<dbReference type="Proteomes" id="UP001317191">
    <property type="component" value="Unassembled WGS sequence"/>
</dbReference>
<keyword evidence="2" id="KW-0378">Hydrolase</keyword>
<dbReference type="InterPro" id="IPR027268">
    <property type="entry name" value="Peptidase_M4/M1_CTD_sf"/>
</dbReference>
<gene>
    <name evidence="2" type="ORF">NAT50_04900</name>
</gene>
<evidence type="ECO:0000313" key="2">
    <source>
        <dbReference type="EMBL" id="MCL9808693.1"/>
    </source>
</evidence>
<name>A0ABT0TP99_9FLAO</name>
<organism evidence="2 3">
    <name type="scientific">Flavobacterium luminosum</name>
    <dbReference type="NCBI Taxonomy" id="2949086"/>
    <lineage>
        <taxon>Bacteria</taxon>
        <taxon>Pseudomonadati</taxon>
        <taxon>Bacteroidota</taxon>
        <taxon>Flavobacteriia</taxon>
        <taxon>Flavobacteriales</taxon>
        <taxon>Flavobacteriaceae</taxon>
        <taxon>Flavobacterium</taxon>
    </lineage>
</organism>
<protein>
    <submittedName>
        <fullName evidence="2">Aminopeptidase</fullName>
    </submittedName>
</protein>
<accession>A0ABT0TP99</accession>
<dbReference type="RefSeq" id="WP_250591996.1">
    <property type="nucleotide sequence ID" value="NZ_JAMLJM010000002.1"/>
</dbReference>
<sequence length="944" mass="110753">MKKLTHILVSLLFVLNSFLGFSQQNIDVALSFDAETELFLVKQTLWYKNTSSKPLSYLIVNDWNHAYSNRKSPLGKRFSDEYVRNFHLSRAKERGYTDIKSLEINTIQSAWKRIKHHEDLLEINLPKELLPNDSIQLYFEYTLKIPDAKFSRYGNNKGDFYLKNCLLQIARINPEGNPVRYSNENIDDASYEKIEKINLNVTLPSVYLITSNLNLIAENTLNTDKQVSFSGQNLQDVQIIIEKNKSFRNYKNENIEIETNINSSKTDDFIKAIVIDRIIRFTQEKLGPSAVKKFVISETEYDKNPFYGLNQLPNFISPFSNSFLFELKFLKTYTDNFLKQNLNIDYRKDHYILDGIQTYLLIKYVEENYPDLKLLGDLSRFKVIRGYQLAKADFNDQYYFLYLLMARKNLDQHLTESKNALVKFNEQIASRNKAGISFLYLEQYLKNDTVTKTFSDFIALNRSQKTTPDDFQELFQRNTGNTLNWFFENVINCEQEIDFSFGKIEKTENSLQVQIHNKTNLEVPFTLSGFKNRTKIFENWYTGVKYDSIISIQNPDIDKLIINHKNKIPEINNRNNYKSLKSFPDLNKPLKLIFLKDVENPNYHQVFYVPEIGYNVYDGAILSVTFHNKTLIEKPFSFHLSPSFSTTSVSLTGFGIVNYTQQIKNSNLYQVRYSLAGAYFHYIQDASYLRFTPSVQFKFRNNNDLRDNFWQSISIRQVILTKEFSPLILNDTAPLNYTVSDLRYGFGDGETAKSYNFLTNVQLSNHFGKFSIESGYRKLFENNYQLSLRLFAGTFLYKKTETDYFNFGLDRPKDYLFDYQYYGRSETSGIFSQQIIIAEGGFKSKFINPYANQWMTTLNVNSSIWKWIQLYGDIGFYKNKGINPKFIYDSGIHLNLVPDYFELFFPLYSSNGFEPSQNNYDQKIRFMVTLNPKTLINLFTRKWF</sequence>
<comment type="caution">
    <text evidence="2">The sequence shown here is derived from an EMBL/GenBank/DDBJ whole genome shotgun (WGS) entry which is preliminary data.</text>
</comment>
<keyword evidence="2" id="KW-0645">Protease</keyword>
<feature type="chain" id="PRO_5045132068" evidence="1">
    <location>
        <begin position="23"/>
        <end position="944"/>
    </location>
</feature>
<feature type="signal peptide" evidence="1">
    <location>
        <begin position="1"/>
        <end position="22"/>
    </location>
</feature>
<keyword evidence="3" id="KW-1185">Reference proteome</keyword>